<feature type="transmembrane region" description="Helical" evidence="5">
    <location>
        <begin position="58"/>
        <end position="78"/>
    </location>
</feature>
<dbReference type="InParanoid" id="T1FF85"/>
<dbReference type="Pfam" id="PF01124">
    <property type="entry name" value="MAPEG"/>
    <property type="match status" value="1"/>
</dbReference>
<dbReference type="KEGG" id="hro:HELRODRAFT_179895"/>
<evidence type="ECO:0000256" key="5">
    <source>
        <dbReference type="SAM" id="Phobius"/>
    </source>
</evidence>
<evidence type="ECO:0000313" key="6">
    <source>
        <dbReference type="EMBL" id="ESN95036.1"/>
    </source>
</evidence>
<reference evidence="7" key="3">
    <citation type="submission" date="2015-06" db="UniProtKB">
        <authorList>
            <consortium name="EnsemblMetazoa"/>
        </authorList>
    </citation>
    <scope>IDENTIFICATION</scope>
</reference>
<dbReference type="EnsemblMetazoa" id="HelroT179895">
    <property type="protein sequence ID" value="HelroP179895"/>
    <property type="gene ID" value="HelroG179895"/>
</dbReference>
<keyword evidence="8" id="KW-1185">Reference proteome</keyword>
<dbReference type="SUPFAM" id="SSF161084">
    <property type="entry name" value="MAPEG domain-like"/>
    <property type="match status" value="1"/>
</dbReference>
<dbReference type="PANTHER" id="PTHR31004:SF1">
    <property type="entry name" value="TRANSMEMBRANE PROTEIN 79"/>
    <property type="match status" value="1"/>
</dbReference>
<keyword evidence="4 5" id="KW-0472">Membrane</keyword>
<dbReference type="InterPro" id="IPR001129">
    <property type="entry name" value="Membr-assoc_MAPEG"/>
</dbReference>
<accession>T1FF85</accession>
<dbReference type="RefSeq" id="XP_009026926.1">
    <property type="nucleotide sequence ID" value="XM_009028678.1"/>
</dbReference>
<dbReference type="eggNOG" id="ENOG502QVUB">
    <property type="taxonomic scope" value="Eukaryota"/>
</dbReference>
<proteinExistence type="predicted"/>
<dbReference type="AlphaFoldDB" id="T1FF85"/>
<dbReference type="OrthoDB" id="8887147at2759"/>
<dbReference type="HOGENOM" id="CLU_1391612_0_0_1"/>
<dbReference type="PANTHER" id="PTHR31004">
    <property type="entry name" value="TRANSMEMBRANE PROTEIN 79"/>
    <property type="match status" value="1"/>
</dbReference>
<feature type="transmembrane region" description="Helical" evidence="5">
    <location>
        <begin position="164"/>
        <end position="185"/>
    </location>
</feature>
<feature type="transmembrane region" description="Helical" evidence="5">
    <location>
        <begin position="20"/>
        <end position="38"/>
    </location>
</feature>
<dbReference type="EMBL" id="KB097552">
    <property type="protein sequence ID" value="ESN95036.1"/>
    <property type="molecule type" value="Genomic_DNA"/>
</dbReference>
<dbReference type="Gene3D" id="1.20.120.550">
    <property type="entry name" value="Membrane associated eicosanoid/glutathione metabolism-like domain"/>
    <property type="match status" value="1"/>
</dbReference>
<evidence type="ECO:0000256" key="2">
    <source>
        <dbReference type="ARBA" id="ARBA00022692"/>
    </source>
</evidence>
<feature type="transmembrane region" description="Helical" evidence="5">
    <location>
        <begin position="133"/>
        <end position="152"/>
    </location>
</feature>
<evidence type="ECO:0000313" key="7">
    <source>
        <dbReference type="EnsemblMetazoa" id="HelroP179895"/>
    </source>
</evidence>
<dbReference type="GeneID" id="20207484"/>
<dbReference type="GO" id="GO:0045055">
    <property type="term" value="P:regulated exocytosis"/>
    <property type="evidence" value="ECO:0000318"/>
    <property type="project" value="GO_Central"/>
</dbReference>
<reference evidence="6 8" key="2">
    <citation type="journal article" date="2013" name="Nature">
        <title>Insights into bilaterian evolution from three spiralian genomes.</title>
        <authorList>
            <person name="Simakov O."/>
            <person name="Marletaz F."/>
            <person name="Cho S.J."/>
            <person name="Edsinger-Gonzales E."/>
            <person name="Havlak P."/>
            <person name="Hellsten U."/>
            <person name="Kuo D.H."/>
            <person name="Larsson T."/>
            <person name="Lv J."/>
            <person name="Arendt D."/>
            <person name="Savage R."/>
            <person name="Osoegawa K."/>
            <person name="de Jong P."/>
            <person name="Grimwood J."/>
            <person name="Chapman J.A."/>
            <person name="Shapiro H."/>
            <person name="Aerts A."/>
            <person name="Otillar R.P."/>
            <person name="Terry A.Y."/>
            <person name="Boore J.L."/>
            <person name="Grigoriev I.V."/>
            <person name="Lindberg D.R."/>
            <person name="Seaver E.C."/>
            <person name="Weisblat D.A."/>
            <person name="Putnam N.H."/>
            <person name="Rokhsar D.S."/>
        </authorList>
    </citation>
    <scope>NUCLEOTIDE SEQUENCE</scope>
</reference>
<organism evidence="7 8">
    <name type="scientific">Helobdella robusta</name>
    <name type="common">Californian leech</name>
    <dbReference type="NCBI Taxonomy" id="6412"/>
    <lineage>
        <taxon>Eukaryota</taxon>
        <taxon>Metazoa</taxon>
        <taxon>Spiralia</taxon>
        <taxon>Lophotrochozoa</taxon>
        <taxon>Annelida</taxon>
        <taxon>Clitellata</taxon>
        <taxon>Hirudinea</taxon>
        <taxon>Rhynchobdellida</taxon>
        <taxon>Glossiphoniidae</taxon>
        <taxon>Helobdella</taxon>
    </lineage>
</organism>
<reference evidence="8" key="1">
    <citation type="submission" date="2012-12" db="EMBL/GenBank/DDBJ databases">
        <authorList>
            <person name="Hellsten U."/>
            <person name="Grimwood J."/>
            <person name="Chapman J.A."/>
            <person name="Shapiro H."/>
            <person name="Aerts A."/>
            <person name="Otillar R.P."/>
            <person name="Terry A.Y."/>
            <person name="Boore J.L."/>
            <person name="Simakov O."/>
            <person name="Marletaz F."/>
            <person name="Cho S.-J."/>
            <person name="Edsinger-Gonzales E."/>
            <person name="Havlak P."/>
            <person name="Kuo D.-H."/>
            <person name="Larsson T."/>
            <person name="Lv J."/>
            <person name="Arendt D."/>
            <person name="Savage R."/>
            <person name="Osoegawa K."/>
            <person name="de Jong P."/>
            <person name="Lindberg D.R."/>
            <person name="Seaver E.C."/>
            <person name="Weisblat D.A."/>
            <person name="Putnam N.H."/>
            <person name="Grigoriev I.V."/>
            <person name="Rokhsar D.S."/>
        </authorList>
    </citation>
    <scope>NUCLEOTIDE SEQUENCE</scope>
</reference>
<keyword evidence="3 5" id="KW-1133">Transmembrane helix</keyword>
<keyword evidence="2 5" id="KW-0812">Transmembrane</keyword>
<comment type="subcellular location">
    <subcellularLocation>
        <location evidence="1">Membrane</location>
    </subcellularLocation>
</comment>
<dbReference type="GO" id="GO:0032588">
    <property type="term" value="C:trans-Golgi network membrane"/>
    <property type="evidence" value="ECO:0000318"/>
    <property type="project" value="GO_Central"/>
</dbReference>
<dbReference type="InterPro" id="IPR023352">
    <property type="entry name" value="MAPEG-like_dom_sf"/>
</dbReference>
<dbReference type="CTD" id="20207484"/>
<evidence type="ECO:0000313" key="8">
    <source>
        <dbReference type="Proteomes" id="UP000015101"/>
    </source>
</evidence>
<evidence type="ECO:0000256" key="1">
    <source>
        <dbReference type="ARBA" id="ARBA00004370"/>
    </source>
</evidence>
<dbReference type="OMA" id="ETIDIRY"/>
<dbReference type="EMBL" id="AMQM01007028">
    <property type="status" value="NOT_ANNOTATED_CDS"/>
    <property type="molecule type" value="Genomic_DNA"/>
</dbReference>
<protein>
    <submittedName>
        <fullName evidence="6 7">Uncharacterized protein</fullName>
    </submittedName>
</protein>
<gene>
    <name evidence="7" type="primary">20207484</name>
    <name evidence="6" type="ORF">HELRODRAFT_179895</name>
</gene>
<evidence type="ECO:0000256" key="3">
    <source>
        <dbReference type="ARBA" id="ARBA00022989"/>
    </source>
</evidence>
<dbReference type="GO" id="GO:0005765">
    <property type="term" value="C:lysosomal membrane"/>
    <property type="evidence" value="ECO:0000318"/>
    <property type="project" value="GO_Central"/>
</dbReference>
<name>T1FF85_HELRO</name>
<evidence type="ECO:0000256" key="4">
    <source>
        <dbReference type="ARBA" id="ARBA00023136"/>
    </source>
</evidence>
<dbReference type="Proteomes" id="UP000015101">
    <property type="component" value="Unassembled WGS sequence"/>
</dbReference>
<sequence length="196" mass="22573">MSSSTSTDVPISKAELQAKITKRVLTISLIVGSCTYLYYHYCPINPPNFRTVGDKFAYVLQCNIPSAWFIISLMAYIIHIRVNTHQINPLSNKDLHKLDVPARVLQNTIEQIILSLFFQLTSATYFGNKHMKLIPVCAFWFLLGRILFWIGYNDPRESRTRRGIGFMFTLSSYVLLALFSTFIYLRDTVHSVSMLF</sequence>
<dbReference type="FunFam" id="1.20.120.550:FF:000008">
    <property type="entry name" value="Predicted protein"/>
    <property type="match status" value="1"/>
</dbReference>